<evidence type="ECO:0000313" key="10">
    <source>
        <dbReference type="EMBL" id="MCU7553107.1"/>
    </source>
</evidence>
<name>A0ABT2VIW0_9ALTE</name>
<keyword evidence="11" id="KW-1185">Reference proteome</keyword>
<dbReference type="PANTHER" id="PTHR40942:SF4">
    <property type="entry name" value="CYTOCHROME C5"/>
    <property type="match status" value="1"/>
</dbReference>
<evidence type="ECO:0000256" key="3">
    <source>
        <dbReference type="ARBA" id="ARBA00012506"/>
    </source>
</evidence>
<feature type="domain" description="Calcineurin-like phosphoesterase" evidence="9">
    <location>
        <begin position="5"/>
        <end position="138"/>
    </location>
</feature>
<organism evidence="10 11">
    <name type="scientific">Alteromonas salexigens</name>
    <dbReference type="NCBI Taxonomy" id="2982530"/>
    <lineage>
        <taxon>Bacteria</taxon>
        <taxon>Pseudomonadati</taxon>
        <taxon>Pseudomonadota</taxon>
        <taxon>Gammaproteobacteria</taxon>
        <taxon>Alteromonadales</taxon>
        <taxon>Alteromonadaceae</taxon>
        <taxon>Alteromonas/Salinimonas group</taxon>
        <taxon>Alteromonas</taxon>
    </lineage>
</organism>
<dbReference type="InterPro" id="IPR006186">
    <property type="entry name" value="Ser/Thr-sp_prot-phosphatase"/>
</dbReference>
<comment type="similarity">
    <text evidence="2">Belongs to the Ap4A hydrolase family.</text>
</comment>
<dbReference type="RefSeq" id="WP_262991794.1">
    <property type="nucleotide sequence ID" value="NZ_JAOTJC010000002.1"/>
</dbReference>
<evidence type="ECO:0000256" key="6">
    <source>
        <dbReference type="ARBA" id="ARBA00032248"/>
    </source>
</evidence>
<comment type="function">
    <text evidence="1">Hydrolyzes diadenosine 5',5'''-P1,P4-tetraphosphate to yield ADP.</text>
</comment>
<dbReference type="Pfam" id="PF00149">
    <property type="entry name" value="Metallophos"/>
    <property type="match status" value="1"/>
</dbReference>
<dbReference type="InterPro" id="IPR004617">
    <property type="entry name" value="ApaH"/>
</dbReference>
<dbReference type="SUPFAM" id="SSF56300">
    <property type="entry name" value="Metallo-dependent phosphatases"/>
    <property type="match status" value="1"/>
</dbReference>
<evidence type="ECO:0000256" key="7">
    <source>
        <dbReference type="ARBA" id="ARBA00033210"/>
    </source>
</evidence>
<dbReference type="PRINTS" id="PR00114">
    <property type="entry name" value="STPHPHTASE"/>
</dbReference>
<keyword evidence="4 10" id="KW-0378">Hydrolase</keyword>
<dbReference type="NCBIfam" id="NF001204">
    <property type="entry name" value="PRK00166.1"/>
    <property type="match status" value="1"/>
</dbReference>
<comment type="caution">
    <text evidence="10">The sequence shown here is derived from an EMBL/GenBank/DDBJ whole genome shotgun (WGS) entry which is preliminary data.</text>
</comment>
<reference evidence="11" key="1">
    <citation type="submission" date="2023-07" db="EMBL/GenBank/DDBJ databases">
        <title>Study on multiphase classification of strain Alteromonas salexigens isolated from the Yellow Sea.</title>
        <authorList>
            <person name="Sun L."/>
        </authorList>
    </citation>
    <scope>NUCLEOTIDE SEQUENCE [LARGE SCALE GENOMIC DNA]</scope>
    <source>
        <strain evidence="11">ASW11-19</strain>
    </source>
</reference>
<evidence type="ECO:0000256" key="4">
    <source>
        <dbReference type="ARBA" id="ARBA00022801"/>
    </source>
</evidence>
<dbReference type="PANTHER" id="PTHR40942">
    <property type="match status" value="1"/>
</dbReference>
<dbReference type="InterPro" id="IPR029052">
    <property type="entry name" value="Metallo-depent_PP-like"/>
</dbReference>
<evidence type="ECO:0000313" key="11">
    <source>
        <dbReference type="Proteomes" id="UP001209257"/>
    </source>
</evidence>
<evidence type="ECO:0000256" key="5">
    <source>
        <dbReference type="ARBA" id="ARBA00031248"/>
    </source>
</evidence>
<comment type="catalytic activity">
    <reaction evidence="8">
        <text>P(1),P(4)-bis(5'-adenosyl) tetraphosphate + H2O = 2 ADP + 2 H(+)</text>
        <dbReference type="Rhea" id="RHEA:24252"/>
        <dbReference type="ChEBI" id="CHEBI:15377"/>
        <dbReference type="ChEBI" id="CHEBI:15378"/>
        <dbReference type="ChEBI" id="CHEBI:58141"/>
        <dbReference type="ChEBI" id="CHEBI:456216"/>
        <dbReference type="EC" id="3.6.1.41"/>
    </reaction>
</comment>
<dbReference type="PIRSF" id="PIRSF000903">
    <property type="entry name" value="B5n-ttraPtase_sm"/>
    <property type="match status" value="1"/>
</dbReference>
<dbReference type="Gene3D" id="3.60.21.10">
    <property type="match status" value="1"/>
</dbReference>
<proteinExistence type="inferred from homology"/>
<gene>
    <name evidence="10" type="ORF">OCL06_00685</name>
</gene>
<evidence type="ECO:0000256" key="8">
    <source>
        <dbReference type="ARBA" id="ARBA00049417"/>
    </source>
</evidence>
<dbReference type="EMBL" id="JAOTJC010000002">
    <property type="protein sequence ID" value="MCU7553107.1"/>
    <property type="molecule type" value="Genomic_DNA"/>
</dbReference>
<dbReference type="GO" id="GO:0008803">
    <property type="term" value="F:bis(5'-nucleosyl)-tetraphosphatase (symmetrical) activity"/>
    <property type="evidence" value="ECO:0007669"/>
    <property type="project" value="UniProtKB-EC"/>
</dbReference>
<evidence type="ECO:0000259" key="9">
    <source>
        <dbReference type="Pfam" id="PF00149"/>
    </source>
</evidence>
<evidence type="ECO:0000256" key="2">
    <source>
        <dbReference type="ARBA" id="ARBA00005419"/>
    </source>
</evidence>
<accession>A0ABT2VIW0</accession>
<dbReference type="NCBIfam" id="TIGR00668">
    <property type="entry name" value="apaH"/>
    <property type="match status" value="1"/>
</dbReference>
<dbReference type="Proteomes" id="UP001209257">
    <property type="component" value="Unassembled WGS sequence"/>
</dbReference>
<dbReference type="InterPro" id="IPR004843">
    <property type="entry name" value="Calcineurin-like_PHP"/>
</dbReference>
<sequence>MAQAKTFVIGDIQGCFGGLTALLDEVGFDARRDTLCAVGDLVARGEDSLATVELLMSLGDRFHAVLGNHDLHLLAVTQGIRKVKASDKLENLLNSPRLPDIIEWLRQFPLAKRIDPQHTMVHAGLYPAWSTDTLLALSDEISNKLLGPDWVSVLQNMYGDSPRLWKSSLSGDARARFIINACTRMRFLNEDNALEFTAKGSPLDAPANLHPWFTPPNPQLADNERVLFGHWAALNGRTQHPQFIGLDTGYVWGQSMTAYEVNSQQLISVPAR</sequence>
<dbReference type="EC" id="3.6.1.41" evidence="3"/>
<protein>
    <recommendedName>
        <fullName evidence="3">bis(5'-nucleosyl)-tetraphosphatase (symmetrical)</fullName>
        <ecNumber evidence="3">3.6.1.41</ecNumber>
    </recommendedName>
    <alternativeName>
        <fullName evidence="6">Ap4A hydrolase</fullName>
    </alternativeName>
    <alternativeName>
        <fullName evidence="5">Diadenosine 5',5'''-P1,P4-tetraphosphate pyrophosphohydrolase</fullName>
    </alternativeName>
    <alternativeName>
        <fullName evidence="7">Diadenosine tetraphosphatase</fullName>
    </alternativeName>
</protein>
<evidence type="ECO:0000256" key="1">
    <source>
        <dbReference type="ARBA" id="ARBA00003413"/>
    </source>
</evidence>